<dbReference type="Pfam" id="PF17046">
    <property type="entry name" value="Ses_B"/>
    <property type="match status" value="1"/>
</dbReference>
<dbReference type="Proteomes" id="UP001148614">
    <property type="component" value="Unassembled WGS sequence"/>
</dbReference>
<dbReference type="VEuPathDB" id="FungiDB:F4678DRAFT_458032"/>
<accession>A0A9W8TLY1</accession>
<evidence type="ECO:0000259" key="1">
    <source>
        <dbReference type="Pfam" id="PF00931"/>
    </source>
</evidence>
<dbReference type="Pfam" id="PF00931">
    <property type="entry name" value="NB-ARC"/>
    <property type="match status" value="1"/>
</dbReference>
<evidence type="ECO:0000259" key="2">
    <source>
        <dbReference type="Pfam" id="PF17046"/>
    </source>
</evidence>
<dbReference type="PANTHER" id="PTHR46082:SF6">
    <property type="entry name" value="AAA+ ATPASE DOMAIN-CONTAINING PROTEIN-RELATED"/>
    <property type="match status" value="1"/>
</dbReference>
<gene>
    <name evidence="3" type="ORF">NPX13_g5913</name>
</gene>
<keyword evidence="4" id="KW-1185">Reference proteome</keyword>
<evidence type="ECO:0000313" key="4">
    <source>
        <dbReference type="Proteomes" id="UP001148614"/>
    </source>
</evidence>
<dbReference type="VEuPathDB" id="FungiDB:F4678DRAFT_474430"/>
<feature type="domain" description="NB-ARC" evidence="1">
    <location>
        <begin position="74"/>
        <end position="243"/>
    </location>
</feature>
<comment type="caution">
    <text evidence="3">The sequence shown here is derived from an EMBL/GenBank/DDBJ whole genome shotgun (WGS) entry which is preliminary data.</text>
</comment>
<name>A0A9W8TLY1_9PEZI</name>
<dbReference type="SUPFAM" id="SSF52540">
    <property type="entry name" value="P-loop containing nucleoside triphosphate hydrolases"/>
    <property type="match status" value="1"/>
</dbReference>
<dbReference type="InterPro" id="IPR027417">
    <property type="entry name" value="P-loop_NTPase"/>
</dbReference>
<dbReference type="InterPro" id="IPR002182">
    <property type="entry name" value="NB-ARC"/>
</dbReference>
<dbReference type="Gene3D" id="1.25.40.10">
    <property type="entry name" value="Tetratricopeptide repeat domain"/>
    <property type="match status" value="1"/>
</dbReference>
<organism evidence="3 4">
    <name type="scientific">Xylaria arbuscula</name>
    <dbReference type="NCBI Taxonomy" id="114810"/>
    <lineage>
        <taxon>Eukaryota</taxon>
        <taxon>Fungi</taxon>
        <taxon>Dikarya</taxon>
        <taxon>Ascomycota</taxon>
        <taxon>Pezizomycotina</taxon>
        <taxon>Sordariomycetes</taxon>
        <taxon>Xylariomycetidae</taxon>
        <taxon>Xylariales</taxon>
        <taxon>Xylariaceae</taxon>
        <taxon>Xylaria</taxon>
    </lineage>
</organism>
<dbReference type="AlphaFoldDB" id="A0A9W8TLY1"/>
<sequence length="515" mass="58341">MVESTAISFGNSNRGLQVGQNSGPIHAAFHLPPGRPETPPKPSFNIPFRRDADFVERKTILDQIYQACLRPASRVALVGLGGVGKSQLAIEYAYRVRDASVQENQEIWVFWIHAETKARVEEGFKSIVNAVKITGRNRPKADIPQLVYEWLQKERNERWLIVLDSADNIDVFYNMQAMARQTASEGEKKPLSAYLPQSSNGSILVTTRNRDLANRLTGRYNDIIDIGPMDQEHALALLARKSKEDADMDMATNLVEVLEYMPLAISQAAAYIQRRAPQTLRDYCLISINKEGDVFEMHGLVQLATRKWLDADGESEKFKGLFISRMAKAFPSGAFENWDTCQKLFPHAEKAVEYRPKEEELQNEWALLLYKSSWYALEQGKYTTSEAMARMSQDMRKMVLGPDHPSTLTSMANLASTYWNQGRWKEAELLEVQVMETSKTVLGPDHPDTLTSMANLAFTWKSQSHSANAVQLMEDCIQIRRRVLGPDHPHTLSSLSTLSNWREESAPSRHNLYTS</sequence>
<dbReference type="Gene3D" id="3.40.50.300">
    <property type="entry name" value="P-loop containing nucleotide triphosphate hydrolases"/>
    <property type="match status" value="1"/>
</dbReference>
<dbReference type="PANTHER" id="PTHR46082">
    <property type="entry name" value="ATP/GTP-BINDING PROTEIN-RELATED"/>
    <property type="match status" value="1"/>
</dbReference>
<protein>
    <recommendedName>
        <fullName evidence="5">NB-ARC domain-containing protein</fullName>
    </recommendedName>
</protein>
<dbReference type="GO" id="GO:0043531">
    <property type="term" value="F:ADP binding"/>
    <property type="evidence" value="ECO:0007669"/>
    <property type="project" value="InterPro"/>
</dbReference>
<dbReference type="EMBL" id="JANPWZ010000984">
    <property type="protein sequence ID" value="KAJ3569922.1"/>
    <property type="molecule type" value="Genomic_DNA"/>
</dbReference>
<reference evidence="3" key="1">
    <citation type="submission" date="2022-07" db="EMBL/GenBank/DDBJ databases">
        <title>Genome Sequence of Xylaria arbuscula.</title>
        <authorList>
            <person name="Buettner E."/>
        </authorList>
    </citation>
    <scope>NUCLEOTIDE SEQUENCE</scope>
    <source>
        <strain evidence="3">VT107</strain>
    </source>
</reference>
<feature type="domain" description="Fungal death-pathway protein SesB" evidence="2">
    <location>
        <begin position="9"/>
        <end position="26"/>
    </location>
</feature>
<dbReference type="SUPFAM" id="SSF48452">
    <property type="entry name" value="TPR-like"/>
    <property type="match status" value="1"/>
</dbReference>
<dbReference type="Pfam" id="PF13374">
    <property type="entry name" value="TPR_10"/>
    <property type="match status" value="3"/>
</dbReference>
<proteinExistence type="predicted"/>
<evidence type="ECO:0008006" key="5">
    <source>
        <dbReference type="Google" id="ProtNLM"/>
    </source>
</evidence>
<dbReference type="InterPro" id="IPR011990">
    <property type="entry name" value="TPR-like_helical_dom_sf"/>
</dbReference>
<evidence type="ECO:0000313" key="3">
    <source>
        <dbReference type="EMBL" id="KAJ3569922.1"/>
    </source>
</evidence>
<dbReference type="InterPro" id="IPR053137">
    <property type="entry name" value="NLR-like"/>
</dbReference>
<dbReference type="InterPro" id="IPR031469">
    <property type="entry name" value="SesB_dom"/>
</dbReference>